<gene>
    <name evidence="3" type="ORF">MNB_SM-5-204</name>
</gene>
<proteinExistence type="predicted"/>
<evidence type="ECO:0000256" key="1">
    <source>
        <dbReference type="SAM" id="Coils"/>
    </source>
</evidence>
<feature type="coiled-coil region" evidence="1">
    <location>
        <begin position="546"/>
        <end position="573"/>
    </location>
</feature>
<feature type="domain" description="Flagellar Assembly Protein A N-terminal region" evidence="2">
    <location>
        <begin position="142"/>
        <end position="308"/>
    </location>
</feature>
<reference evidence="3" key="1">
    <citation type="submission" date="2016-10" db="EMBL/GenBank/DDBJ databases">
        <authorList>
            <person name="de Groot N.N."/>
        </authorList>
    </citation>
    <scope>NUCLEOTIDE SEQUENCE</scope>
</reference>
<feature type="coiled-coil region" evidence="1">
    <location>
        <begin position="476"/>
        <end position="510"/>
    </location>
</feature>
<name>A0A1W1CTT3_9ZZZZ</name>
<sequence length="642" mass="73128">MALFGLKKKAPKASIKKLKPVVVRTKNVASEIFKLAKSYEIQPESLDFNLFNVQTYTRIVGDENAVDSDWKEISPDKLPELDREKQLLNPDFQIKQVYEIEIFQKQSAKSDPWSDFKTAVGANATKSKVYLSVLAGSKLTYYSSFADDFEEMLNKKKIRAGILVYIFDEMVASLRTKLWVELEVAGELHFEKNETYLIAESIEPTATINDRLILHYEKNRKVDENEKIDHASRGFIQSVKKGDLLIEYIKPQYGKAGRNCRGEFLYPKEPIVKYQPTFSVDESIKVVEDKRSIRYIAKKNGYIAFENNTYLIKKDVGVGEITFKTTGSIESGIDSDVNVFVTEKNAIKDAIGAGMSVEVSEIDIDGNVGSHAKVIAKKAKIGGQTHKSAIIRANDVAIHVHKGKVYGKKIHVDRLEHGNIDGDVVDVTQALGGNIRAKEVRIDLCSSHVHITASRRIEIEKLTGSENSFTIDPLLQKENQEGLEENEKQIEALAEELKELEKSVQKYTLLVKDGTPAFMEIKKRLVYYKKNGVKMPASFVKKYKQFQQMQEKLKDLKLQRDRVEDRLNLFMSKTGSFQENIFDARVIMKDTWKGYNVIKFKLVDPPMEIVYKPKENSNEHVFGLVQLDEDAYAIRPLNEEIE</sequence>
<evidence type="ECO:0000259" key="2">
    <source>
        <dbReference type="Pfam" id="PF20250"/>
    </source>
</evidence>
<organism evidence="3">
    <name type="scientific">hydrothermal vent metagenome</name>
    <dbReference type="NCBI Taxonomy" id="652676"/>
    <lineage>
        <taxon>unclassified sequences</taxon>
        <taxon>metagenomes</taxon>
        <taxon>ecological metagenomes</taxon>
    </lineage>
</organism>
<dbReference type="EMBL" id="FPHH01000119">
    <property type="protein sequence ID" value="SFV69179.1"/>
    <property type="molecule type" value="Genomic_DNA"/>
</dbReference>
<dbReference type="Pfam" id="PF20250">
    <property type="entry name" value="FapA_N"/>
    <property type="match status" value="1"/>
</dbReference>
<protein>
    <recommendedName>
        <fullName evidence="2">Flagellar Assembly Protein A N-terminal region domain-containing protein</fullName>
    </recommendedName>
</protein>
<accession>A0A1W1CTT3</accession>
<keyword evidence="1" id="KW-0175">Coiled coil</keyword>
<evidence type="ECO:0000313" key="3">
    <source>
        <dbReference type="EMBL" id="SFV69179.1"/>
    </source>
</evidence>
<dbReference type="AlphaFoldDB" id="A0A1W1CTT3"/>
<dbReference type="InterPro" id="IPR046866">
    <property type="entry name" value="FapA_N"/>
</dbReference>